<proteinExistence type="predicted"/>
<keyword evidence="1" id="KW-0812">Transmembrane</keyword>
<feature type="transmembrane region" description="Helical" evidence="1">
    <location>
        <begin position="135"/>
        <end position="154"/>
    </location>
</feature>
<feature type="transmembrane region" description="Helical" evidence="1">
    <location>
        <begin position="189"/>
        <end position="209"/>
    </location>
</feature>
<dbReference type="AlphaFoldDB" id="A0A918X3M9"/>
<feature type="transmembrane region" description="Helical" evidence="1">
    <location>
        <begin position="160"/>
        <end position="177"/>
    </location>
</feature>
<reference evidence="2" key="2">
    <citation type="submission" date="2020-09" db="EMBL/GenBank/DDBJ databases">
        <authorList>
            <person name="Sun Q."/>
            <person name="Ohkuma M."/>
        </authorList>
    </citation>
    <scope>NUCLEOTIDE SEQUENCE</scope>
    <source>
        <strain evidence="2">JCM 4637</strain>
    </source>
</reference>
<evidence type="ECO:0000256" key="1">
    <source>
        <dbReference type="SAM" id="Phobius"/>
    </source>
</evidence>
<evidence type="ECO:0000313" key="3">
    <source>
        <dbReference type="Proteomes" id="UP000638353"/>
    </source>
</evidence>
<evidence type="ECO:0008006" key="4">
    <source>
        <dbReference type="Google" id="ProtNLM"/>
    </source>
</evidence>
<organism evidence="2 3">
    <name type="scientific">Streptomyces finlayi</name>
    <dbReference type="NCBI Taxonomy" id="67296"/>
    <lineage>
        <taxon>Bacteria</taxon>
        <taxon>Bacillati</taxon>
        <taxon>Actinomycetota</taxon>
        <taxon>Actinomycetes</taxon>
        <taxon>Kitasatosporales</taxon>
        <taxon>Streptomycetaceae</taxon>
        <taxon>Streptomyces</taxon>
    </lineage>
</organism>
<evidence type="ECO:0000313" key="2">
    <source>
        <dbReference type="EMBL" id="GHD08602.1"/>
    </source>
</evidence>
<gene>
    <name evidence="2" type="primary">yoaT</name>
    <name evidence="2" type="ORF">GCM10010334_62070</name>
</gene>
<feature type="transmembrane region" description="Helical" evidence="1">
    <location>
        <begin position="104"/>
        <end position="123"/>
    </location>
</feature>
<dbReference type="EMBL" id="BMVC01000014">
    <property type="protein sequence ID" value="GHD08602.1"/>
    <property type="molecule type" value="Genomic_DNA"/>
</dbReference>
<feature type="transmembrane region" description="Helical" evidence="1">
    <location>
        <begin position="40"/>
        <end position="61"/>
    </location>
</feature>
<dbReference type="Pfam" id="PF05675">
    <property type="entry name" value="DUF817"/>
    <property type="match status" value="1"/>
</dbReference>
<protein>
    <recommendedName>
        <fullName evidence="4">DUF817 family protein</fullName>
    </recommendedName>
</protein>
<dbReference type="Proteomes" id="UP000638353">
    <property type="component" value="Unassembled WGS sequence"/>
</dbReference>
<accession>A0A918X3M9</accession>
<comment type="caution">
    <text evidence="2">The sequence shown here is derived from an EMBL/GenBank/DDBJ whole genome shotgun (WGS) entry which is preliminary data.</text>
</comment>
<sequence>MGLLVRQLGRFGWTEARCCAFAFALFGGMAASKLLPAMPVARYDLLLAYAVLLTAVGLLLGWETRREVAVVAVCHVLGLAFEVVKVQVGSWSYPEPGLAKVAGVPLFGGFMYAAVGSYVCRAWRLFDLTLTGYRARCTAVLALGLYVNFLSHHWLPDLRWLLGGMLLAVTTGTYVHFTIAERRYRMPLALSFALIGFFLWVAENAATWLGVWRYPYQLDGWEPVSLSKWVSWGLLISVTFVICGAGHRVRSLTYARSGHSYMVAALRLCAKKVQSPSRGSSFPKSR</sequence>
<reference evidence="2" key="1">
    <citation type="journal article" date="2014" name="Int. J. Syst. Evol. Microbiol.">
        <title>Complete genome sequence of Corynebacterium casei LMG S-19264T (=DSM 44701T), isolated from a smear-ripened cheese.</title>
        <authorList>
            <consortium name="US DOE Joint Genome Institute (JGI-PGF)"/>
            <person name="Walter F."/>
            <person name="Albersmeier A."/>
            <person name="Kalinowski J."/>
            <person name="Ruckert C."/>
        </authorList>
    </citation>
    <scope>NUCLEOTIDE SEQUENCE</scope>
    <source>
        <strain evidence="2">JCM 4637</strain>
    </source>
</reference>
<feature type="transmembrane region" description="Helical" evidence="1">
    <location>
        <begin position="229"/>
        <end position="247"/>
    </location>
</feature>
<dbReference type="PIRSF" id="PIRSF009141">
    <property type="entry name" value="UCP009141"/>
    <property type="match status" value="1"/>
</dbReference>
<keyword evidence="1" id="KW-0472">Membrane</keyword>
<feature type="transmembrane region" description="Helical" evidence="1">
    <location>
        <begin position="68"/>
        <end position="84"/>
    </location>
</feature>
<dbReference type="InterPro" id="IPR008535">
    <property type="entry name" value="DUF817"/>
</dbReference>
<keyword evidence="1" id="KW-1133">Transmembrane helix</keyword>
<name>A0A918X3M9_9ACTN</name>